<evidence type="ECO:0000256" key="2">
    <source>
        <dbReference type="ARBA" id="ARBA00012438"/>
    </source>
</evidence>
<keyword evidence="6" id="KW-1185">Reference proteome</keyword>
<keyword evidence="3" id="KW-1133">Transmembrane helix</keyword>
<dbReference type="EC" id="2.7.13.3" evidence="2"/>
<evidence type="ECO:0000256" key="1">
    <source>
        <dbReference type="ARBA" id="ARBA00000085"/>
    </source>
</evidence>
<evidence type="ECO:0000256" key="3">
    <source>
        <dbReference type="SAM" id="Phobius"/>
    </source>
</evidence>
<dbReference type="Gene3D" id="3.30.565.10">
    <property type="entry name" value="Histidine kinase-like ATPase, C-terminal domain"/>
    <property type="match status" value="1"/>
</dbReference>
<comment type="catalytic activity">
    <reaction evidence="1">
        <text>ATP + protein L-histidine = ADP + protein N-phospho-L-histidine.</text>
        <dbReference type="EC" id="2.7.13.3"/>
    </reaction>
</comment>
<dbReference type="PANTHER" id="PTHR43065:SF50">
    <property type="entry name" value="HISTIDINE KINASE"/>
    <property type="match status" value="1"/>
</dbReference>
<evidence type="ECO:0000313" key="5">
    <source>
        <dbReference type="EMBL" id="AHC16456.1"/>
    </source>
</evidence>
<dbReference type="InterPro" id="IPR003661">
    <property type="entry name" value="HisK_dim/P_dom"/>
</dbReference>
<dbReference type="GO" id="GO:0000155">
    <property type="term" value="F:phosphorelay sensor kinase activity"/>
    <property type="evidence" value="ECO:0007669"/>
    <property type="project" value="InterPro"/>
</dbReference>
<organism evidence="5 6">
    <name type="scientific">Salinispira pacifica</name>
    <dbReference type="NCBI Taxonomy" id="1307761"/>
    <lineage>
        <taxon>Bacteria</taxon>
        <taxon>Pseudomonadati</taxon>
        <taxon>Spirochaetota</taxon>
        <taxon>Spirochaetia</taxon>
        <taxon>Spirochaetales</taxon>
        <taxon>Spirochaetaceae</taxon>
        <taxon>Salinispira</taxon>
    </lineage>
</organism>
<dbReference type="RefSeq" id="WP_024269352.1">
    <property type="nucleotide sequence ID" value="NC_023035.1"/>
</dbReference>
<feature type="transmembrane region" description="Helical" evidence="3">
    <location>
        <begin position="62"/>
        <end position="85"/>
    </location>
</feature>
<dbReference type="AlphaFoldDB" id="V5WMP6"/>
<dbReference type="SUPFAM" id="SSF47384">
    <property type="entry name" value="Homodimeric domain of signal transducing histidine kinase"/>
    <property type="match status" value="1"/>
</dbReference>
<feature type="transmembrane region" description="Helical" evidence="3">
    <location>
        <begin position="179"/>
        <end position="201"/>
    </location>
</feature>
<dbReference type="InterPro" id="IPR031621">
    <property type="entry name" value="HisKA_7TM"/>
</dbReference>
<reference evidence="5 6" key="1">
    <citation type="journal article" date="2015" name="Stand. Genomic Sci.">
        <title>Complete genome sequence and description of Salinispira pacifica gen. nov., sp. nov., a novel spirochaete isolated form a hypersaline microbial mat.</title>
        <authorList>
            <person name="Ben Hania W."/>
            <person name="Joseph M."/>
            <person name="Schumann P."/>
            <person name="Bunk B."/>
            <person name="Fiebig A."/>
            <person name="Sproer C."/>
            <person name="Klenk H.P."/>
            <person name="Fardeau M.L."/>
            <person name="Spring S."/>
        </authorList>
    </citation>
    <scope>NUCLEOTIDE SEQUENCE [LARGE SCALE GENOMIC DNA]</scope>
    <source>
        <strain evidence="5 6">L21-RPul-D2</strain>
    </source>
</reference>
<dbReference type="InterPro" id="IPR003594">
    <property type="entry name" value="HATPase_dom"/>
</dbReference>
<accession>V5WMP6</accession>
<feature type="domain" description="Histidine kinase" evidence="4">
    <location>
        <begin position="390"/>
        <end position="586"/>
    </location>
</feature>
<dbReference type="Pfam" id="PF16927">
    <property type="entry name" value="HisKA_7TM"/>
    <property type="match status" value="1"/>
</dbReference>
<dbReference type="PROSITE" id="PS50109">
    <property type="entry name" value="HIS_KIN"/>
    <property type="match status" value="1"/>
</dbReference>
<dbReference type="Pfam" id="PF00512">
    <property type="entry name" value="HisKA"/>
    <property type="match status" value="1"/>
</dbReference>
<proteinExistence type="predicted"/>
<name>V5WMP6_9SPIO</name>
<feature type="transmembrane region" description="Helical" evidence="3">
    <location>
        <begin position="6"/>
        <end position="24"/>
    </location>
</feature>
<dbReference type="InterPro" id="IPR036890">
    <property type="entry name" value="HATPase_C_sf"/>
</dbReference>
<protein>
    <recommendedName>
        <fullName evidence="2">histidine kinase</fullName>
        <ecNumber evidence="2">2.7.13.3</ecNumber>
    </recommendedName>
</protein>
<dbReference type="STRING" id="1307761.L21SP2_3114"/>
<dbReference type="InterPro" id="IPR036097">
    <property type="entry name" value="HisK_dim/P_sf"/>
</dbReference>
<dbReference type="OrthoDB" id="342758at2"/>
<dbReference type="CDD" id="cd00082">
    <property type="entry name" value="HisKA"/>
    <property type="match status" value="1"/>
</dbReference>
<dbReference type="InterPro" id="IPR000014">
    <property type="entry name" value="PAS"/>
</dbReference>
<dbReference type="HOGENOM" id="CLU_465303_0_0_12"/>
<dbReference type="SMART" id="SM00388">
    <property type="entry name" value="HisKA"/>
    <property type="match status" value="1"/>
</dbReference>
<dbReference type="Pfam" id="PF02518">
    <property type="entry name" value="HATPase_c"/>
    <property type="match status" value="1"/>
</dbReference>
<gene>
    <name evidence="5" type="ORF">L21SP2_3114</name>
</gene>
<keyword evidence="3" id="KW-0812">Transmembrane</keyword>
<evidence type="ECO:0000313" key="6">
    <source>
        <dbReference type="Proteomes" id="UP000018680"/>
    </source>
</evidence>
<feature type="transmembrane region" description="Helical" evidence="3">
    <location>
        <begin position="143"/>
        <end position="167"/>
    </location>
</feature>
<dbReference type="InterPro" id="IPR005467">
    <property type="entry name" value="His_kinase_dom"/>
</dbReference>
<dbReference type="eggNOG" id="COG4191">
    <property type="taxonomic scope" value="Bacteria"/>
</dbReference>
<dbReference type="KEGG" id="slr:L21SP2_3114"/>
<evidence type="ECO:0000259" key="4">
    <source>
        <dbReference type="PROSITE" id="PS50109"/>
    </source>
</evidence>
<dbReference type="SUPFAM" id="SSF55874">
    <property type="entry name" value="ATPase domain of HSP90 chaperone/DNA topoisomerase II/histidine kinase"/>
    <property type="match status" value="1"/>
</dbReference>
<dbReference type="PANTHER" id="PTHR43065">
    <property type="entry name" value="SENSOR HISTIDINE KINASE"/>
    <property type="match status" value="1"/>
</dbReference>
<dbReference type="EMBL" id="CP006939">
    <property type="protein sequence ID" value="AHC16456.1"/>
    <property type="molecule type" value="Genomic_DNA"/>
</dbReference>
<keyword evidence="3" id="KW-0472">Membrane</keyword>
<feature type="transmembrane region" description="Helical" evidence="3">
    <location>
        <begin position="36"/>
        <end position="56"/>
    </location>
</feature>
<sequence length="586" mass="66709">MEYTMFLILAPIALGIIIVTQVVLWRYRREAVGKALMVYFVLAALLVITNILELIAESETWTYNWAVAQFPFYSALPVVWLHFAFSFTQARISRKRLLWGFLSVVPVLSTLLVLSARQHGLIYVSVDYLTRFGVSTVEPEYGLWFWFNGAFHYALLLFGALIIIRYIILSDRVYANRAFWVIAGVSLPLVVNMLYLLPLSFLRYKDFTPIAFAVTGVFFFIGVFWQRMLQIVPRARNLVIDSMDQAVLIFDTGGVLVDINSASEALLNVSGKNLGLQRNEIPLLVALLGDTDLNRSRSFERQLEMDGRERHFDVYVRPIRSLPGRSVAASASSEVGTLVMISDISEEVLLSLERLALLDDARRANEELKETQMRLIHREKLASIGQISAGLAHEMRNPVGYLQSNFRVLRKKLEALGVQFENEIPSDQLLTIRELLQDSEEGFQRILAVVDNLLHFSRPGKREEMELYDLNRGIRSTLEITRELMQASRRIDLEARYAELPPVSAYSGEINQVILNLITNAVHAVQDNSERPPRISIETFYDNDTVGCRICNNGSAIPEEIREQIFEPFFTTKDSGSRTAREPGWD</sequence>
<dbReference type="Pfam" id="PF13188">
    <property type="entry name" value="PAS_8"/>
    <property type="match status" value="1"/>
</dbReference>
<dbReference type="Proteomes" id="UP000018680">
    <property type="component" value="Chromosome"/>
</dbReference>
<feature type="transmembrane region" description="Helical" evidence="3">
    <location>
        <begin position="207"/>
        <end position="225"/>
    </location>
</feature>
<feature type="transmembrane region" description="Helical" evidence="3">
    <location>
        <begin position="97"/>
        <end position="116"/>
    </location>
</feature>
<dbReference type="Gene3D" id="1.10.287.130">
    <property type="match status" value="1"/>
</dbReference>